<proteinExistence type="predicted"/>
<accession>A0ABM7WNS5</accession>
<sequence length="398" mass="43671">MPTPSDARHKLWDAVTSLKLTILCMGALMVLVVSCTLAQVHLGTFGAVDVYMRRWLVWWDVPGSPWSFPVFPGGALVGALLAVNLAAAQFRRLELSWKKAGLWIVHAGLILLVVGEFVTGMYQVETQMAIEEGATTNFIESPRQTELAIVDTTDPAADDVYSIPESLLAHAGQIPIPGTPVTLNVRRYYRNASIAMRQPTDPPALVTAGTFTNVTVREAPPVSRDEEMNATTALVEPMAGGRSYGTWLVSAQLGAPQSFTHEGRTYQLAIRPRRIYLPYTVTLKKFRHDVYPGTSIPKNFSSLVHLSNPAKGEERDVLIFMNQPLRYDGKAFYQASFGKNDTLSILQVVQNPGWLLPYVSCVLVTIGLLVHFAITLRRSVRRQAEAHEGTAGAAAVEA</sequence>
<keyword evidence="9" id="KW-1185">Reference proteome</keyword>
<gene>
    <name evidence="8" type="ORF">AMOR_01180</name>
</gene>
<evidence type="ECO:0000256" key="1">
    <source>
        <dbReference type="ARBA" id="ARBA00004141"/>
    </source>
</evidence>
<feature type="domain" description="ResB-like" evidence="7">
    <location>
        <begin position="268"/>
        <end position="341"/>
    </location>
</feature>
<dbReference type="RefSeq" id="WP_248357513.1">
    <property type="nucleotide sequence ID" value="NZ_AP025591.1"/>
</dbReference>
<evidence type="ECO:0000256" key="6">
    <source>
        <dbReference type="SAM" id="Phobius"/>
    </source>
</evidence>
<keyword evidence="2 6" id="KW-0812">Transmembrane</keyword>
<dbReference type="InterPro" id="IPR007816">
    <property type="entry name" value="ResB-like_domain"/>
</dbReference>
<dbReference type="PANTHER" id="PTHR31566">
    <property type="entry name" value="CYTOCHROME C BIOGENESIS PROTEIN CCS1, CHLOROPLASTIC"/>
    <property type="match status" value="1"/>
</dbReference>
<keyword evidence="5 6" id="KW-0472">Membrane</keyword>
<comment type="subcellular location">
    <subcellularLocation>
        <location evidence="1">Membrane</location>
        <topology evidence="1">Multi-pass membrane protein</topology>
    </subcellularLocation>
</comment>
<protein>
    <recommendedName>
        <fullName evidence="7">ResB-like domain-containing protein</fullName>
    </recommendedName>
</protein>
<evidence type="ECO:0000256" key="2">
    <source>
        <dbReference type="ARBA" id="ARBA00022692"/>
    </source>
</evidence>
<dbReference type="Pfam" id="PF05140">
    <property type="entry name" value="ResB"/>
    <property type="match status" value="1"/>
</dbReference>
<reference evidence="9" key="1">
    <citation type="journal article" date="2022" name="Int. J. Syst. Evol. Microbiol.">
        <title>Anaeromyxobacter oryzae sp. nov., Anaeromyxobacter diazotrophicus sp. nov. and Anaeromyxobacter paludicola sp. nov., isolated from paddy soils.</title>
        <authorList>
            <person name="Itoh H."/>
            <person name="Xu Z."/>
            <person name="Mise K."/>
            <person name="Masuda Y."/>
            <person name="Ushijima N."/>
            <person name="Hayakawa C."/>
            <person name="Shiratori Y."/>
            <person name="Senoo K."/>
        </authorList>
    </citation>
    <scope>NUCLEOTIDE SEQUENCE [LARGE SCALE GENOMIC DNA]</scope>
    <source>
        <strain evidence="9">Red232</strain>
    </source>
</reference>
<organism evidence="8 9">
    <name type="scientific">Anaeromyxobacter oryzae</name>
    <dbReference type="NCBI Taxonomy" id="2918170"/>
    <lineage>
        <taxon>Bacteria</taxon>
        <taxon>Pseudomonadati</taxon>
        <taxon>Myxococcota</taxon>
        <taxon>Myxococcia</taxon>
        <taxon>Myxococcales</taxon>
        <taxon>Cystobacterineae</taxon>
        <taxon>Anaeromyxobacteraceae</taxon>
        <taxon>Anaeromyxobacter</taxon>
    </lineage>
</organism>
<keyword evidence="4 6" id="KW-1133">Transmembrane helix</keyword>
<feature type="transmembrane region" description="Helical" evidence="6">
    <location>
        <begin position="354"/>
        <end position="374"/>
    </location>
</feature>
<dbReference type="Proteomes" id="UP001162891">
    <property type="component" value="Chromosome"/>
</dbReference>
<evidence type="ECO:0000259" key="7">
    <source>
        <dbReference type="Pfam" id="PF05140"/>
    </source>
</evidence>
<name>A0ABM7WNS5_9BACT</name>
<feature type="transmembrane region" description="Helical" evidence="6">
    <location>
        <begin position="20"/>
        <end position="46"/>
    </location>
</feature>
<evidence type="ECO:0000256" key="3">
    <source>
        <dbReference type="ARBA" id="ARBA00022748"/>
    </source>
</evidence>
<dbReference type="EMBL" id="AP025591">
    <property type="protein sequence ID" value="BDG01122.1"/>
    <property type="molecule type" value="Genomic_DNA"/>
</dbReference>
<evidence type="ECO:0000256" key="4">
    <source>
        <dbReference type="ARBA" id="ARBA00022989"/>
    </source>
</evidence>
<evidence type="ECO:0000313" key="9">
    <source>
        <dbReference type="Proteomes" id="UP001162891"/>
    </source>
</evidence>
<keyword evidence="3" id="KW-0201">Cytochrome c-type biogenesis</keyword>
<evidence type="ECO:0000256" key="5">
    <source>
        <dbReference type="ARBA" id="ARBA00023136"/>
    </source>
</evidence>
<feature type="transmembrane region" description="Helical" evidence="6">
    <location>
        <begin position="100"/>
        <end position="122"/>
    </location>
</feature>
<dbReference type="InterPro" id="IPR023494">
    <property type="entry name" value="Cyt_c_bgen_Ccs1/CcsB/ResB"/>
</dbReference>
<feature type="transmembrane region" description="Helical" evidence="6">
    <location>
        <begin position="66"/>
        <end position="88"/>
    </location>
</feature>
<evidence type="ECO:0000313" key="8">
    <source>
        <dbReference type="EMBL" id="BDG01122.1"/>
    </source>
</evidence>